<keyword evidence="7" id="KW-0158">Chromosome</keyword>
<evidence type="ECO:0000256" key="17">
    <source>
        <dbReference type="ARBA" id="ARBA00023242"/>
    </source>
</evidence>
<dbReference type="InterPro" id="IPR036361">
    <property type="entry name" value="SAP_dom_sf"/>
</dbReference>
<dbReference type="EMBL" id="KN847523">
    <property type="protein sequence ID" value="KIV91638.1"/>
    <property type="molecule type" value="Genomic_DNA"/>
</dbReference>
<keyword evidence="13" id="KW-0779">Telomere</keyword>
<dbReference type="EC" id="3.6.4.12" evidence="5"/>
<dbReference type="SUPFAM" id="SSF68906">
    <property type="entry name" value="SAP domain"/>
    <property type="match status" value="1"/>
</dbReference>
<dbReference type="STRING" id="212818.A0A0D1ZXS0"/>
<dbReference type="Gene3D" id="2.40.290.10">
    <property type="match status" value="1"/>
</dbReference>
<protein>
    <recommendedName>
        <fullName evidence="6">ATP-dependent DNA helicase II subunit 1</fullName>
        <ecNumber evidence="5">3.6.4.12</ecNumber>
    </recommendedName>
    <alternativeName>
        <fullName evidence="19">ATP-dependent DNA helicase II subunit Ku70</fullName>
    </alternativeName>
</protein>
<evidence type="ECO:0000256" key="20">
    <source>
        <dbReference type="ARBA" id="ARBA00047995"/>
    </source>
</evidence>
<comment type="similarity">
    <text evidence="3">Belongs to the ku70 family.</text>
</comment>
<dbReference type="CDD" id="cd00788">
    <property type="entry name" value="KU70"/>
    <property type="match status" value="1"/>
</dbReference>
<comment type="subcellular location">
    <subcellularLocation>
        <location evidence="2">Chromosome</location>
        <location evidence="2">Telomere</location>
    </subcellularLocation>
    <subcellularLocation>
        <location evidence="1">Nucleus</location>
    </subcellularLocation>
</comment>
<dbReference type="Gene3D" id="4.10.970.10">
    <property type="entry name" value="Ku70, bridge and pillars"/>
    <property type="match status" value="1"/>
</dbReference>
<dbReference type="VEuPathDB" id="FungiDB:PV10_06154"/>
<comment type="subunit">
    <text evidence="4">Heterodimer of Ku70 and Ku80.</text>
</comment>
<dbReference type="GO" id="GO:0043564">
    <property type="term" value="C:Ku70:Ku80 complex"/>
    <property type="evidence" value="ECO:0007669"/>
    <property type="project" value="InterPro"/>
</dbReference>
<dbReference type="GO" id="GO:0000723">
    <property type="term" value="P:telomere maintenance"/>
    <property type="evidence" value="ECO:0007669"/>
    <property type="project" value="InterPro"/>
</dbReference>
<dbReference type="SUPFAM" id="SSF53300">
    <property type="entry name" value="vWA-like"/>
    <property type="match status" value="1"/>
</dbReference>
<dbReference type="GO" id="GO:0042162">
    <property type="term" value="F:telomeric DNA binding"/>
    <property type="evidence" value="ECO:0007669"/>
    <property type="project" value="InterPro"/>
</dbReference>
<keyword evidence="12" id="KW-0067">ATP-binding</keyword>
<dbReference type="GO" id="GO:0000781">
    <property type="term" value="C:chromosome, telomeric region"/>
    <property type="evidence" value="ECO:0007669"/>
    <property type="project" value="UniProtKB-SubCell"/>
</dbReference>
<dbReference type="InterPro" id="IPR005160">
    <property type="entry name" value="Ku_C"/>
</dbReference>
<keyword evidence="11" id="KW-0347">Helicase</keyword>
<sequence>MAEKMPYRSRPGAGPGDGDDPARMDDENEEDEEIDETGYKTVKDAVLFAIEVRDSMLQAPSPTGSKKDDLSSPLLAALKSAFQLMQQRIISNPKDLMGILLYGTETSKFYGEDENSRGGWSFPHCYLLTDLDVPEAQDVKALKDLTEAEDPESQEIFKPAKESISMHSVLFCANQIFQQKAANFSSRRLFIITDNDDPHAKNEKSRSQATVRAKDLYDLGVVIELFPISTPKHAFNTKLFYDDIVYKASPSDPDAIAYNPASINDPDGSKLIAGSNDGISLLQSLLSTIASKVTPKRALFSAVPLEIGPNLKISVKGYLLYKHQKPARSSYIFLGAEKPQIVKGHAEQIDESGGAVQKVEIRRAYTFGGEKITFSDEEAKQLRNFGDPVIRIIGFKPMDRLPMWANIKNSTFLYPSEEDFVGSTRVYSALHRKLSKDSLFGLTWFIPRRNATPVMAALIPTLPAQGSDSKTNPGALSASGAPQGLHLIPLPFADDVRQNPPTLHEPPLQAPDELVTAMRPIIQQLNLPKGVYDPTKHPNPSLQWHYRILQALALDDELPEKPEDKTTPKYRQIDKRVGNETIEWGTILEGCFKNYQSENPHAIAPGSKRPTNGAGGGSSAPSKKVKSEAGEGMTEAMIRDLWQKGQLGKLTVAELKDFAASKKISVSGKKAEIVEQVEGWLERK</sequence>
<evidence type="ECO:0000256" key="10">
    <source>
        <dbReference type="ARBA" id="ARBA00022801"/>
    </source>
</evidence>
<dbReference type="Pfam" id="PF02735">
    <property type="entry name" value="Ku"/>
    <property type="match status" value="1"/>
</dbReference>
<dbReference type="InterPro" id="IPR027388">
    <property type="entry name" value="Ku70_bridge/pillars_dom_sf"/>
</dbReference>
<feature type="active site" description="Schiff-base intermediate with DNA; for 5'-deoxyribose-5-phosphate lyase activity" evidence="21">
    <location>
        <position position="40"/>
    </location>
</feature>
<dbReference type="GeneID" id="27323999"/>
<gene>
    <name evidence="24" type="ORF">PV10_06154</name>
</gene>
<dbReference type="NCBIfam" id="TIGR00578">
    <property type="entry name" value="ku70"/>
    <property type="match status" value="1"/>
</dbReference>
<dbReference type="OMA" id="FWANVKH"/>
<dbReference type="PANTHER" id="PTHR12604:SF2">
    <property type="entry name" value="X-RAY REPAIR CROSS-COMPLEMENTING PROTEIN 6"/>
    <property type="match status" value="1"/>
</dbReference>
<evidence type="ECO:0000256" key="11">
    <source>
        <dbReference type="ARBA" id="ARBA00022806"/>
    </source>
</evidence>
<dbReference type="SUPFAM" id="SSF100939">
    <property type="entry name" value="SPOC domain-like"/>
    <property type="match status" value="1"/>
</dbReference>
<keyword evidence="17" id="KW-0539">Nucleus</keyword>
<evidence type="ECO:0000256" key="8">
    <source>
        <dbReference type="ARBA" id="ARBA00022741"/>
    </source>
</evidence>
<dbReference type="SMART" id="SM00513">
    <property type="entry name" value="SAP"/>
    <property type="match status" value="1"/>
</dbReference>
<dbReference type="Pfam" id="PF03730">
    <property type="entry name" value="Ku_C"/>
    <property type="match status" value="1"/>
</dbReference>
<evidence type="ECO:0000256" key="18">
    <source>
        <dbReference type="ARBA" id="ARBA00024890"/>
    </source>
</evidence>
<dbReference type="GO" id="GO:0005524">
    <property type="term" value="F:ATP binding"/>
    <property type="evidence" value="ECO:0007669"/>
    <property type="project" value="UniProtKB-KW"/>
</dbReference>
<feature type="region of interest" description="Disordered" evidence="22">
    <location>
        <begin position="1"/>
        <end position="37"/>
    </location>
</feature>
<evidence type="ECO:0000313" key="24">
    <source>
        <dbReference type="EMBL" id="KIV91638.1"/>
    </source>
</evidence>
<keyword evidence="25" id="KW-1185">Reference proteome</keyword>
<dbReference type="GO" id="GO:0003678">
    <property type="term" value="F:DNA helicase activity"/>
    <property type="evidence" value="ECO:0007669"/>
    <property type="project" value="UniProtKB-EC"/>
</dbReference>
<dbReference type="Gene3D" id="1.10.1600.10">
    <property type="match status" value="1"/>
</dbReference>
<evidence type="ECO:0000256" key="7">
    <source>
        <dbReference type="ARBA" id="ARBA00022454"/>
    </source>
</evidence>
<dbReference type="CDD" id="cd01458">
    <property type="entry name" value="vWA_ku"/>
    <property type="match status" value="1"/>
</dbReference>
<reference evidence="24 25" key="1">
    <citation type="submission" date="2015-01" db="EMBL/GenBank/DDBJ databases">
        <title>The Genome Sequence of Exophiala mesophila CBS40295.</title>
        <authorList>
            <consortium name="The Broad Institute Genomics Platform"/>
            <person name="Cuomo C."/>
            <person name="de Hoog S."/>
            <person name="Gorbushina A."/>
            <person name="Stielow B."/>
            <person name="Teixiera M."/>
            <person name="Abouelleil A."/>
            <person name="Chapman S.B."/>
            <person name="Priest M."/>
            <person name="Young S.K."/>
            <person name="Wortman J."/>
            <person name="Nusbaum C."/>
            <person name="Birren B."/>
        </authorList>
    </citation>
    <scope>NUCLEOTIDE SEQUENCE [LARGE SCALE GENOMIC DNA]</scope>
    <source>
        <strain evidence="24 25">CBS 40295</strain>
    </source>
</reference>
<evidence type="ECO:0000256" key="4">
    <source>
        <dbReference type="ARBA" id="ARBA00011584"/>
    </source>
</evidence>
<dbReference type="GO" id="GO:0003684">
    <property type="term" value="F:damaged DNA binding"/>
    <property type="evidence" value="ECO:0007669"/>
    <property type="project" value="InterPro"/>
</dbReference>
<evidence type="ECO:0000256" key="1">
    <source>
        <dbReference type="ARBA" id="ARBA00004123"/>
    </source>
</evidence>
<accession>A0A0D1ZXS0</accession>
<keyword evidence="16" id="KW-0234">DNA repair</keyword>
<comment type="catalytic activity">
    <reaction evidence="20">
        <text>ATP + H2O = ADP + phosphate + H(+)</text>
        <dbReference type="Rhea" id="RHEA:13065"/>
        <dbReference type="ChEBI" id="CHEBI:15377"/>
        <dbReference type="ChEBI" id="CHEBI:15378"/>
        <dbReference type="ChEBI" id="CHEBI:30616"/>
        <dbReference type="ChEBI" id="CHEBI:43474"/>
        <dbReference type="ChEBI" id="CHEBI:456216"/>
        <dbReference type="EC" id="3.6.4.12"/>
    </reaction>
</comment>
<evidence type="ECO:0000256" key="14">
    <source>
        <dbReference type="ARBA" id="ARBA00023125"/>
    </source>
</evidence>
<dbReference type="Pfam" id="PF02037">
    <property type="entry name" value="SAP"/>
    <property type="match status" value="1"/>
</dbReference>
<dbReference type="GO" id="GO:0006303">
    <property type="term" value="P:double-strand break repair via nonhomologous end joining"/>
    <property type="evidence" value="ECO:0007669"/>
    <property type="project" value="InterPro"/>
</dbReference>
<name>A0A0D1ZXS0_EXOME</name>
<keyword evidence="8" id="KW-0547">Nucleotide-binding</keyword>
<keyword evidence="9" id="KW-0227">DNA damage</keyword>
<dbReference type="OrthoDB" id="3249161at2759"/>
<dbReference type="Gene3D" id="3.40.50.410">
    <property type="entry name" value="von Willebrand factor, type A domain"/>
    <property type="match status" value="1"/>
</dbReference>
<dbReference type="InterPro" id="IPR036465">
    <property type="entry name" value="vWFA_dom_sf"/>
</dbReference>
<evidence type="ECO:0000256" key="6">
    <source>
        <dbReference type="ARBA" id="ARBA00021796"/>
    </source>
</evidence>
<dbReference type="FunFam" id="3.40.50.410:FF:000071">
    <property type="entry name" value="ATP-dependent DNA helicase II subunit 1"/>
    <property type="match status" value="1"/>
</dbReference>
<dbReference type="GO" id="GO:0016787">
    <property type="term" value="F:hydrolase activity"/>
    <property type="evidence" value="ECO:0007669"/>
    <property type="project" value="UniProtKB-KW"/>
</dbReference>
<dbReference type="Proteomes" id="UP000054302">
    <property type="component" value="Unassembled WGS sequence"/>
</dbReference>
<dbReference type="RefSeq" id="XP_016223212.1">
    <property type="nucleotide sequence ID" value="XM_016370919.1"/>
</dbReference>
<comment type="function">
    <text evidence="18">Single-stranded DNA-dependent ATP-dependent helicase. Involved in non-homologous end joining (NHEJ) DNA double strand break repair. DNA-binding is sequence-independent but has a high affinity to nicks in double-stranded DNA and to the ends of duplex DNA. Binds to naturally occurring chromosomal ends, and therefore provides chromosomal end protection. Required also for telomere recombination to repair telomeric ends in the absence of telomerase. KU70, of the KU70/KU80 heterodimer, binds to the stem loop of TLC1, the RNA component of telomerase. Involved in telomere maintenance. Interacts with telomeric repeats and subtelomeric sequences thereby controlling telomere length and protecting against subtelomeric rearrangement. Maintains telomeric chromatin, which is involved in silencing the expression of genes located at the telomere. Required for mating-type switching.</text>
</comment>
<dbReference type="PROSITE" id="PS50800">
    <property type="entry name" value="SAP"/>
    <property type="match status" value="1"/>
</dbReference>
<dbReference type="InterPro" id="IPR047087">
    <property type="entry name" value="KU70_core_dom"/>
</dbReference>
<evidence type="ECO:0000256" key="3">
    <source>
        <dbReference type="ARBA" id="ARBA00005240"/>
    </source>
</evidence>
<evidence type="ECO:0000256" key="5">
    <source>
        <dbReference type="ARBA" id="ARBA00012551"/>
    </source>
</evidence>
<dbReference type="HOGENOM" id="CLU_014815_3_0_1"/>
<evidence type="ECO:0000256" key="16">
    <source>
        <dbReference type="ARBA" id="ARBA00023204"/>
    </source>
</evidence>
<dbReference type="PANTHER" id="PTHR12604">
    <property type="entry name" value="KU AUTOANTIGEN DNA HELICASE"/>
    <property type="match status" value="1"/>
</dbReference>
<dbReference type="InterPro" id="IPR003034">
    <property type="entry name" value="SAP_dom"/>
</dbReference>
<feature type="region of interest" description="Disordered" evidence="22">
    <location>
        <begin position="599"/>
        <end position="632"/>
    </location>
</feature>
<dbReference type="InterPro" id="IPR006165">
    <property type="entry name" value="Ku70"/>
</dbReference>
<feature type="compositionally biased region" description="Acidic residues" evidence="22">
    <location>
        <begin position="26"/>
        <end position="36"/>
    </location>
</feature>
<dbReference type="AlphaFoldDB" id="A0A0D1ZXS0"/>
<proteinExistence type="inferred from homology"/>
<dbReference type="GO" id="GO:0003690">
    <property type="term" value="F:double-stranded DNA binding"/>
    <property type="evidence" value="ECO:0007669"/>
    <property type="project" value="TreeGrafter"/>
</dbReference>
<feature type="domain" description="SAP" evidence="23">
    <location>
        <begin position="647"/>
        <end position="681"/>
    </location>
</feature>
<dbReference type="InterPro" id="IPR006164">
    <property type="entry name" value="DNA_bd_Ku70/Ku80"/>
</dbReference>
<dbReference type="SMART" id="SM00559">
    <property type="entry name" value="Ku78"/>
    <property type="match status" value="1"/>
</dbReference>
<evidence type="ECO:0000313" key="25">
    <source>
        <dbReference type="Proteomes" id="UP000054302"/>
    </source>
</evidence>
<evidence type="ECO:0000256" key="15">
    <source>
        <dbReference type="ARBA" id="ARBA00023172"/>
    </source>
</evidence>
<keyword evidence="10" id="KW-0378">Hydrolase</keyword>
<evidence type="ECO:0000256" key="2">
    <source>
        <dbReference type="ARBA" id="ARBA00004574"/>
    </source>
</evidence>
<evidence type="ECO:0000256" key="22">
    <source>
        <dbReference type="SAM" id="MobiDB-lite"/>
    </source>
</evidence>
<evidence type="ECO:0000256" key="19">
    <source>
        <dbReference type="ARBA" id="ARBA00031811"/>
    </source>
</evidence>
<evidence type="ECO:0000256" key="9">
    <source>
        <dbReference type="ARBA" id="ARBA00022763"/>
    </source>
</evidence>
<organism evidence="24 25">
    <name type="scientific">Exophiala mesophila</name>
    <name type="common">Black yeast-like fungus</name>
    <dbReference type="NCBI Taxonomy" id="212818"/>
    <lineage>
        <taxon>Eukaryota</taxon>
        <taxon>Fungi</taxon>
        <taxon>Dikarya</taxon>
        <taxon>Ascomycota</taxon>
        <taxon>Pezizomycotina</taxon>
        <taxon>Eurotiomycetes</taxon>
        <taxon>Chaetothyriomycetidae</taxon>
        <taxon>Chaetothyriales</taxon>
        <taxon>Herpotrichiellaceae</taxon>
        <taxon>Exophiala</taxon>
    </lineage>
</organism>
<dbReference type="PIRSF" id="PIRSF003033">
    <property type="entry name" value="Ku70"/>
    <property type="match status" value="1"/>
</dbReference>
<dbReference type="GO" id="GO:0006310">
    <property type="term" value="P:DNA recombination"/>
    <property type="evidence" value="ECO:0007669"/>
    <property type="project" value="UniProtKB-KW"/>
</dbReference>
<dbReference type="Gene3D" id="1.10.720.30">
    <property type="entry name" value="SAP domain"/>
    <property type="match status" value="1"/>
</dbReference>
<evidence type="ECO:0000259" key="23">
    <source>
        <dbReference type="PROSITE" id="PS50800"/>
    </source>
</evidence>
<dbReference type="Pfam" id="PF03731">
    <property type="entry name" value="Ku_N"/>
    <property type="match status" value="1"/>
</dbReference>
<keyword evidence="15" id="KW-0233">DNA recombination</keyword>
<evidence type="ECO:0000256" key="21">
    <source>
        <dbReference type="PIRSR" id="PIRSR003033-1"/>
    </source>
</evidence>
<dbReference type="InterPro" id="IPR016194">
    <property type="entry name" value="SPOC-like_C_dom_sf"/>
</dbReference>
<evidence type="ECO:0000256" key="12">
    <source>
        <dbReference type="ARBA" id="ARBA00022840"/>
    </source>
</evidence>
<keyword evidence="14" id="KW-0238">DNA-binding</keyword>
<evidence type="ECO:0000256" key="13">
    <source>
        <dbReference type="ARBA" id="ARBA00022895"/>
    </source>
</evidence>
<dbReference type="InterPro" id="IPR005161">
    <property type="entry name" value="Ku_N"/>
</dbReference>